<dbReference type="PATRIC" id="fig|294.124.peg.876"/>
<accession>A0A0D0PQ18</accession>
<gene>
    <name evidence="1" type="ORF">RL74_04295</name>
</gene>
<dbReference type="AlphaFoldDB" id="A0A0D0PQ18"/>
<sequence>MSPEGWRSDDPWLALASILESAKRGDYSHVSHLRQWILDKDCAPTLVSACLGLTADAGLDSDLEFLAELMLEAPPYLRIEACLAAQWSGVLWLIPFMVEAWRTLPRRADRAAVEANLTNLLDPVENEPEFFDSGLSDSQYKDAVDARLRELQNAYGSDRCSISGGEPIDLNKQAWLMRKALMPGDTETWIDWSNFLVWRRKFEVYSGVDCSSFYARNGDFQPLNAAAILDRYLASPQPFEVGKRYFFGHPLP</sequence>
<reference evidence="1 2" key="1">
    <citation type="submission" date="2015-01" db="EMBL/GenBank/DDBJ databases">
        <title>Draft Genome Sequence of the Biocontrol and Plant Growth-Promoting Rhizobacteria (PGPR) Pseudomonas fluorescens UM270.</title>
        <authorList>
            <person name="Hernandez-Salmeron J.E."/>
            <person name="Santoyo G."/>
            <person name="Moreno-Hagelsieb G."/>
            <person name="Hernandez-Leon R."/>
        </authorList>
    </citation>
    <scope>NUCLEOTIDE SEQUENCE [LARGE SCALE GENOMIC DNA]</scope>
    <source>
        <strain evidence="1 2">UM270</strain>
    </source>
</reference>
<dbReference type="OrthoDB" id="6966761at2"/>
<organism evidence="1 2">
    <name type="scientific">Pseudomonas fluorescens</name>
    <dbReference type="NCBI Taxonomy" id="294"/>
    <lineage>
        <taxon>Bacteria</taxon>
        <taxon>Pseudomonadati</taxon>
        <taxon>Pseudomonadota</taxon>
        <taxon>Gammaproteobacteria</taxon>
        <taxon>Pseudomonadales</taxon>
        <taxon>Pseudomonadaceae</taxon>
        <taxon>Pseudomonas</taxon>
    </lineage>
</organism>
<comment type="caution">
    <text evidence="1">The sequence shown here is derived from an EMBL/GenBank/DDBJ whole genome shotgun (WGS) entry which is preliminary data.</text>
</comment>
<evidence type="ECO:0000313" key="1">
    <source>
        <dbReference type="EMBL" id="KIQ60673.1"/>
    </source>
</evidence>
<protein>
    <submittedName>
        <fullName evidence="1">Uncharacterized protein</fullName>
    </submittedName>
</protein>
<name>A0A0D0PQ18_PSEFL</name>
<dbReference type="EMBL" id="JXNZ01000024">
    <property type="protein sequence ID" value="KIQ60673.1"/>
    <property type="molecule type" value="Genomic_DNA"/>
</dbReference>
<dbReference type="Proteomes" id="UP000032101">
    <property type="component" value="Unassembled WGS sequence"/>
</dbReference>
<proteinExistence type="predicted"/>
<evidence type="ECO:0000313" key="2">
    <source>
        <dbReference type="Proteomes" id="UP000032101"/>
    </source>
</evidence>